<protein>
    <submittedName>
        <fullName evidence="1">Uncharacterized protein</fullName>
    </submittedName>
</protein>
<dbReference type="AlphaFoldDB" id="S8DJQ0"/>
<evidence type="ECO:0000313" key="1">
    <source>
        <dbReference type="EMBL" id="EPS93781.1"/>
    </source>
</evidence>
<gene>
    <name evidence="1" type="ORF">FOMPIDRAFT_1135549</name>
</gene>
<organism evidence="1 2">
    <name type="scientific">Fomitopsis schrenkii</name>
    <name type="common">Brown rot fungus</name>
    <dbReference type="NCBI Taxonomy" id="2126942"/>
    <lineage>
        <taxon>Eukaryota</taxon>
        <taxon>Fungi</taxon>
        <taxon>Dikarya</taxon>
        <taxon>Basidiomycota</taxon>
        <taxon>Agaricomycotina</taxon>
        <taxon>Agaricomycetes</taxon>
        <taxon>Polyporales</taxon>
        <taxon>Fomitopsis</taxon>
    </lineage>
</organism>
<feature type="non-terminal residue" evidence="1">
    <location>
        <position position="1"/>
    </location>
</feature>
<dbReference type="InParanoid" id="S8DJQ0"/>
<dbReference type="Proteomes" id="UP000015241">
    <property type="component" value="Unassembled WGS sequence"/>
</dbReference>
<evidence type="ECO:0000313" key="2">
    <source>
        <dbReference type="Proteomes" id="UP000015241"/>
    </source>
</evidence>
<sequence>SYDGFVECFRNNLLDINIDPRAYGTHSFQQGGCQYLAVVKHWPFCDICTWGGWAEHFDNPGTIFKYLMSWVDTPLVEQKDYFNPKRAASDLCSQCG</sequence>
<proteinExistence type="predicted"/>
<accession>S8DJQ0</accession>
<reference evidence="1 2" key="1">
    <citation type="journal article" date="2012" name="Science">
        <title>The Paleozoic origin of enzymatic lignin decomposition reconstructed from 31 fungal genomes.</title>
        <authorList>
            <person name="Floudas D."/>
            <person name="Binder M."/>
            <person name="Riley R."/>
            <person name="Barry K."/>
            <person name="Blanchette R.A."/>
            <person name="Henrissat B."/>
            <person name="Martinez A.T."/>
            <person name="Otillar R."/>
            <person name="Spatafora J.W."/>
            <person name="Yadav J.S."/>
            <person name="Aerts A."/>
            <person name="Benoit I."/>
            <person name="Boyd A."/>
            <person name="Carlson A."/>
            <person name="Copeland A."/>
            <person name="Coutinho P.M."/>
            <person name="de Vries R.P."/>
            <person name="Ferreira P."/>
            <person name="Findley K."/>
            <person name="Foster B."/>
            <person name="Gaskell J."/>
            <person name="Glotzer D."/>
            <person name="Gorecki P."/>
            <person name="Heitman J."/>
            <person name="Hesse C."/>
            <person name="Hori C."/>
            <person name="Igarashi K."/>
            <person name="Jurgens J.A."/>
            <person name="Kallen N."/>
            <person name="Kersten P."/>
            <person name="Kohler A."/>
            <person name="Kuees U."/>
            <person name="Kumar T.K.A."/>
            <person name="Kuo A."/>
            <person name="LaButti K."/>
            <person name="Larrondo L.F."/>
            <person name="Lindquist E."/>
            <person name="Ling A."/>
            <person name="Lombard V."/>
            <person name="Lucas S."/>
            <person name="Lundell T."/>
            <person name="Martin R."/>
            <person name="McLaughlin D.J."/>
            <person name="Morgenstern I."/>
            <person name="Morin E."/>
            <person name="Murat C."/>
            <person name="Nagy L.G."/>
            <person name="Nolan M."/>
            <person name="Ohm R.A."/>
            <person name="Patyshakuliyeva A."/>
            <person name="Rokas A."/>
            <person name="Ruiz-Duenas F.J."/>
            <person name="Sabat G."/>
            <person name="Salamov A."/>
            <person name="Samejima M."/>
            <person name="Schmutz J."/>
            <person name="Slot J.C."/>
            <person name="St John F."/>
            <person name="Stenlid J."/>
            <person name="Sun H."/>
            <person name="Sun S."/>
            <person name="Syed K."/>
            <person name="Tsang A."/>
            <person name="Wiebenga A."/>
            <person name="Young D."/>
            <person name="Pisabarro A."/>
            <person name="Eastwood D.C."/>
            <person name="Martin F."/>
            <person name="Cullen D."/>
            <person name="Grigoriev I.V."/>
            <person name="Hibbett D.S."/>
        </authorList>
    </citation>
    <scope>NUCLEOTIDE SEQUENCE</scope>
    <source>
        <strain evidence="2">FP-58527</strain>
    </source>
</reference>
<keyword evidence="2" id="KW-1185">Reference proteome</keyword>
<dbReference type="HOGENOM" id="CLU_185461_0_0_1"/>
<name>S8DJQ0_FOMSC</name>
<dbReference type="OrthoDB" id="2795280at2759"/>
<dbReference type="EMBL" id="KE504257">
    <property type="protein sequence ID" value="EPS93781.1"/>
    <property type="molecule type" value="Genomic_DNA"/>
</dbReference>